<dbReference type="OrthoDB" id="9810755at2"/>
<proteinExistence type="predicted"/>
<dbReference type="SUPFAM" id="SSF48179">
    <property type="entry name" value="6-phosphogluconate dehydrogenase C-terminal domain-like"/>
    <property type="match status" value="1"/>
</dbReference>
<evidence type="ECO:0000259" key="2">
    <source>
        <dbReference type="Pfam" id="PF10728"/>
    </source>
</evidence>
<dbReference type="Gene3D" id="1.10.1040.20">
    <property type="entry name" value="ProC-like, C-terminal domain"/>
    <property type="match status" value="1"/>
</dbReference>
<dbReference type="Pfam" id="PF10728">
    <property type="entry name" value="DUF2520"/>
    <property type="match status" value="1"/>
</dbReference>
<feature type="domain" description="DUF2520" evidence="2">
    <location>
        <begin position="131"/>
        <end position="255"/>
    </location>
</feature>
<gene>
    <name evidence="3" type="ORF">Theth_0809</name>
</gene>
<name>F7YX55_9THEM</name>
<dbReference type="PANTHER" id="PTHR40459">
    <property type="entry name" value="CONSERVED HYPOTHETICAL ALANINE AND LEUCINE RICH PROTEIN"/>
    <property type="match status" value="1"/>
</dbReference>
<dbReference type="InterPro" id="IPR037108">
    <property type="entry name" value="TM1727-like_C_sf"/>
</dbReference>
<protein>
    <recommendedName>
        <fullName evidence="5">DUF2520 domain-containing protein</fullName>
    </recommendedName>
</protein>
<dbReference type="InterPro" id="IPR036291">
    <property type="entry name" value="NAD(P)-bd_dom_sf"/>
</dbReference>
<dbReference type="HOGENOM" id="CLU_055635_1_0_0"/>
<dbReference type="EMBL" id="CP002351">
    <property type="protein sequence ID" value="AEH50893.1"/>
    <property type="molecule type" value="Genomic_DNA"/>
</dbReference>
<evidence type="ECO:0008006" key="5">
    <source>
        <dbReference type="Google" id="ProtNLM"/>
    </source>
</evidence>
<dbReference type="RefSeq" id="WP_013932115.1">
    <property type="nucleotide sequence ID" value="NC_015707.1"/>
</dbReference>
<sequence length="267" mass="29832">MIINIVGTSKVAFAITKALVEKGYKVEYVVSRQRDKAKAYVQTLGQGKPVEYEDNFELSGITFVAVPDDVLEKVYERIRKKVIGGTLIHFSGFLGSEVFYDADSRDFGRASLHPNLSFADFKTAELHIRKCCFGIEGNDKGLKAAEEIAKSVSNCFVKIPPNVKPAYHLAAVIASNFLVGLAYLAKMLYEKYEIPNFDKIIPALMENTVHNISTLGVRKALTGPVARGDWKVVQAEKEIFINSFPDFAQFYDTMVRILSELKRGDFV</sequence>
<accession>F7YX55</accession>
<feature type="domain" description="Pyrroline-5-carboxylate reductase catalytic N-terminal" evidence="1">
    <location>
        <begin position="3"/>
        <end position="80"/>
    </location>
</feature>
<dbReference type="PANTHER" id="PTHR40459:SF1">
    <property type="entry name" value="CONSERVED HYPOTHETICAL ALANINE AND LEUCINE RICH PROTEIN"/>
    <property type="match status" value="1"/>
</dbReference>
<dbReference type="Gene3D" id="3.40.50.720">
    <property type="entry name" value="NAD(P)-binding Rossmann-like Domain"/>
    <property type="match status" value="1"/>
</dbReference>
<dbReference type="KEGG" id="tta:Theth_0809"/>
<evidence type="ECO:0000313" key="4">
    <source>
        <dbReference type="Proteomes" id="UP000006804"/>
    </source>
</evidence>
<dbReference type="InterPro" id="IPR018931">
    <property type="entry name" value="DUF2520"/>
</dbReference>
<keyword evidence="4" id="KW-1185">Reference proteome</keyword>
<organism evidence="3 4">
    <name type="scientific">Pseudothermotoga thermarum DSM 5069</name>
    <dbReference type="NCBI Taxonomy" id="688269"/>
    <lineage>
        <taxon>Bacteria</taxon>
        <taxon>Thermotogati</taxon>
        <taxon>Thermotogota</taxon>
        <taxon>Thermotogae</taxon>
        <taxon>Thermotogales</taxon>
        <taxon>Thermotogaceae</taxon>
        <taxon>Pseudothermotoga</taxon>
    </lineage>
</organism>
<dbReference type="InterPro" id="IPR028939">
    <property type="entry name" value="P5C_Rdtase_cat_N"/>
</dbReference>
<evidence type="ECO:0000259" key="1">
    <source>
        <dbReference type="Pfam" id="PF03807"/>
    </source>
</evidence>
<dbReference type="Proteomes" id="UP000006804">
    <property type="component" value="Chromosome"/>
</dbReference>
<reference evidence="3 4" key="1">
    <citation type="submission" date="2010-11" db="EMBL/GenBank/DDBJ databases">
        <title>The complete genome of Thermotoga thermarum DSM 5069.</title>
        <authorList>
            <consortium name="US DOE Joint Genome Institute (JGI-PGF)"/>
            <person name="Lucas S."/>
            <person name="Copeland A."/>
            <person name="Lapidus A."/>
            <person name="Bruce D."/>
            <person name="Goodwin L."/>
            <person name="Pitluck S."/>
            <person name="Kyrpides N."/>
            <person name="Mavromatis K."/>
            <person name="Ivanova N."/>
            <person name="Zeytun A."/>
            <person name="Brettin T."/>
            <person name="Detter J.C."/>
            <person name="Tapia R."/>
            <person name="Han C."/>
            <person name="Land M."/>
            <person name="Hauser L."/>
            <person name="Markowitz V."/>
            <person name="Cheng J.-F."/>
            <person name="Hugenholtz P."/>
            <person name="Woyke T."/>
            <person name="Wu D."/>
            <person name="Spring S."/>
            <person name="Schroeder M."/>
            <person name="Brambilla E."/>
            <person name="Klenk H.-P."/>
            <person name="Eisen J.A."/>
        </authorList>
    </citation>
    <scope>NUCLEOTIDE SEQUENCE [LARGE SCALE GENOMIC DNA]</scope>
    <source>
        <strain evidence="3 4">DSM 5069</strain>
    </source>
</reference>
<dbReference type="AlphaFoldDB" id="F7YX55"/>
<dbReference type="SUPFAM" id="SSF51735">
    <property type="entry name" value="NAD(P)-binding Rossmann-fold domains"/>
    <property type="match status" value="1"/>
</dbReference>
<evidence type="ECO:0000313" key="3">
    <source>
        <dbReference type="EMBL" id="AEH50893.1"/>
    </source>
</evidence>
<dbReference type="Pfam" id="PF03807">
    <property type="entry name" value="F420_oxidored"/>
    <property type="match status" value="1"/>
</dbReference>
<dbReference type="STRING" id="688269.Theth_0809"/>
<dbReference type="PATRIC" id="fig|688269.3.peg.833"/>
<dbReference type="InterPro" id="IPR008927">
    <property type="entry name" value="6-PGluconate_DH-like_C_sf"/>
</dbReference>
<dbReference type="eggNOG" id="COG5495">
    <property type="taxonomic scope" value="Bacteria"/>
</dbReference>